<sequence>MTVTDRTQIPFSAILRDDPAITPYFRDAYAKIRYATDENAIVAIDGPPGTGKTTCAVYAADRVARPAVIVTMSDRPAPLDVLRHSYQAITGERCGRLTRYDLGNLLRDALPEWGGLLVVDELQNAQVSAMKELVWLHETTRGGFALAAVGSNVLEAVTRYPQLESRVLTSATFAPLDGDDLLGAVVRLHPGFALADPADVFVHDRVVCRGLIRTWAHTARVLADDDPAVPVTGDRFAWARSVLMARRSA</sequence>
<keyword evidence="3" id="KW-1185">Reference proteome</keyword>
<dbReference type="InterPro" id="IPR049945">
    <property type="entry name" value="AAA_22"/>
</dbReference>
<evidence type="ECO:0000313" key="2">
    <source>
        <dbReference type="EMBL" id="GAA4390847.1"/>
    </source>
</evidence>
<name>A0ABP8JH82_9MICO</name>
<reference evidence="3" key="1">
    <citation type="journal article" date="2019" name="Int. J. Syst. Evol. Microbiol.">
        <title>The Global Catalogue of Microorganisms (GCM) 10K type strain sequencing project: providing services to taxonomists for standard genome sequencing and annotation.</title>
        <authorList>
            <consortium name="The Broad Institute Genomics Platform"/>
            <consortium name="The Broad Institute Genome Sequencing Center for Infectious Disease"/>
            <person name="Wu L."/>
            <person name="Ma J."/>
        </authorList>
    </citation>
    <scope>NUCLEOTIDE SEQUENCE [LARGE SCALE GENOMIC DNA]</scope>
    <source>
        <strain evidence="3">JCM 17738</strain>
    </source>
</reference>
<dbReference type="InterPro" id="IPR027417">
    <property type="entry name" value="P-loop_NTPase"/>
</dbReference>
<gene>
    <name evidence="2" type="ORF">GCM10023153_08260</name>
</gene>
<dbReference type="RefSeq" id="WP_159899956.1">
    <property type="nucleotide sequence ID" value="NZ_BAABFX010000015.1"/>
</dbReference>
<dbReference type="PANTHER" id="PTHR35894">
    <property type="entry name" value="GENERAL SECRETION PATHWAY PROTEIN A-RELATED"/>
    <property type="match status" value="1"/>
</dbReference>
<dbReference type="Gene3D" id="3.40.50.300">
    <property type="entry name" value="P-loop containing nucleotide triphosphate hydrolases"/>
    <property type="match status" value="1"/>
</dbReference>
<organism evidence="2 3">
    <name type="scientific">Ornithinibacter aureus</name>
    <dbReference type="NCBI Taxonomy" id="622664"/>
    <lineage>
        <taxon>Bacteria</taxon>
        <taxon>Bacillati</taxon>
        <taxon>Actinomycetota</taxon>
        <taxon>Actinomycetes</taxon>
        <taxon>Micrococcales</taxon>
        <taxon>Intrasporangiaceae</taxon>
        <taxon>Ornithinibacter</taxon>
    </lineage>
</organism>
<dbReference type="SUPFAM" id="SSF52540">
    <property type="entry name" value="P-loop containing nucleoside triphosphate hydrolases"/>
    <property type="match status" value="1"/>
</dbReference>
<dbReference type="Proteomes" id="UP001500390">
    <property type="component" value="Unassembled WGS sequence"/>
</dbReference>
<feature type="domain" description="ORC1/DEAH AAA+ ATPase" evidence="1">
    <location>
        <begin position="38"/>
        <end position="150"/>
    </location>
</feature>
<evidence type="ECO:0000313" key="3">
    <source>
        <dbReference type="Proteomes" id="UP001500390"/>
    </source>
</evidence>
<comment type="caution">
    <text evidence="2">The sequence shown here is derived from an EMBL/GenBank/DDBJ whole genome shotgun (WGS) entry which is preliminary data.</text>
</comment>
<evidence type="ECO:0000259" key="1">
    <source>
        <dbReference type="Pfam" id="PF13401"/>
    </source>
</evidence>
<dbReference type="PANTHER" id="PTHR35894:SF1">
    <property type="entry name" value="PHOSPHORIBULOKINASE _ URIDINE KINASE FAMILY"/>
    <property type="match status" value="1"/>
</dbReference>
<protein>
    <recommendedName>
        <fullName evidence="1">ORC1/DEAH AAA+ ATPase domain-containing protein</fullName>
    </recommendedName>
</protein>
<dbReference type="InterPro" id="IPR052026">
    <property type="entry name" value="ExeA_AAA_ATPase_DNA-bind"/>
</dbReference>
<proteinExistence type="predicted"/>
<accession>A0ABP8JH82</accession>
<dbReference type="EMBL" id="BAABFX010000015">
    <property type="protein sequence ID" value="GAA4390847.1"/>
    <property type="molecule type" value="Genomic_DNA"/>
</dbReference>
<dbReference type="Pfam" id="PF13401">
    <property type="entry name" value="AAA_22"/>
    <property type="match status" value="1"/>
</dbReference>